<dbReference type="Proteomes" id="UP000003656">
    <property type="component" value="Unassembled WGS sequence"/>
</dbReference>
<name>D1NWF4_9BIFI</name>
<comment type="caution">
    <text evidence="1">The sequence shown here is derived from an EMBL/GenBank/DDBJ whole genome shotgun (WGS) entry which is preliminary data.</text>
</comment>
<evidence type="ECO:0000313" key="1">
    <source>
        <dbReference type="EMBL" id="EFA22439.1"/>
    </source>
</evidence>
<reference evidence="1 2" key="1">
    <citation type="submission" date="2009-11" db="EMBL/GenBank/DDBJ databases">
        <authorList>
            <person name="Weinstock G."/>
            <person name="Sodergren E."/>
            <person name="Clifton S."/>
            <person name="Fulton L."/>
            <person name="Fulton B."/>
            <person name="Courtney L."/>
            <person name="Fronick C."/>
            <person name="Harrison M."/>
            <person name="Strong C."/>
            <person name="Farmer C."/>
            <person name="Delahaunty K."/>
            <person name="Markovic C."/>
            <person name="Hall O."/>
            <person name="Minx P."/>
            <person name="Tomlinson C."/>
            <person name="Mitreva M."/>
            <person name="Nelson J."/>
            <person name="Hou S."/>
            <person name="Wollam A."/>
            <person name="Pepin K.H."/>
            <person name="Johnson M."/>
            <person name="Bhonagiri V."/>
            <person name="Nash W.E."/>
            <person name="Warren W."/>
            <person name="Chinwalla A."/>
            <person name="Mardis E.R."/>
            <person name="Wilson R.K."/>
        </authorList>
    </citation>
    <scope>NUCLEOTIDE SEQUENCE [LARGE SCALE GENOMIC DNA]</scope>
    <source>
        <strain evidence="1 2">DSM 20093</strain>
    </source>
</reference>
<accession>D1NWF4</accession>
<evidence type="ECO:0000313" key="2">
    <source>
        <dbReference type="Proteomes" id="UP000003656"/>
    </source>
</evidence>
<proteinExistence type="predicted"/>
<protein>
    <submittedName>
        <fullName evidence="1">Uncharacterized protein</fullName>
    </submittedName>
</protein>
<dbReference type="STRING" id="561180.BIFGAL_04202"/>
<dbReference type="EMBL" id="ABXB03000004">
    <property type="protein sequence ID" value="EFA22439.1"/>
    <property type="molecule type" value="Genomic_DNA"/>
</dbReference>
<organism evidence="1 2">
    <name type="scientific">Bifidobacterium gallicum DSM 20093 = LMG 11596</name>
    <dbReference type="NCBI Taxonomy" id="561180"/>
    <lineage>
        <taxon>Bacteria</taxon>
        <taxon>Bacillati</taxon>
        <taxon>Actinomycetota</taxon>
        <taxon>Actinomycetes</taxon>
        <taxon>Bifidobacteriales</taxon>
        <taxon>Bifidobacteriaceae</taxon>
        <taxon>Bifidobacterium</taxon>
    </lineage>
</organism>
<sequence length="76" mass="8559">MTGATPSGIQIPLHPCTWRMHLHRGSSRNHRTITQHHAYKSTTTFAVENVEIYVSFYPDSGRVSYNDACGVLVDQI</sequence>
<dbReference type="AlphaFoldDB" id="D1NWF4"/>
<gene>
    <name evidence="1" type="ORF">BIFGAL_04202</name>
</gene>